<proteinExistence type="predicted"/>
<sequence>MIAVQVYPHRDEATGEAIMEAVLLENGAWYRAGIDGKREMLGTLMH</sequence>
<dbReference type="EMBL" id="JBFWIC010000053">
    <property type="protein sequence ID" value="MEZ0476816.1"/>
    <property type="molecule type" value="Genomic_DNA"/>
</dbReference>
<keyword evidence="2" id="KW-1185">Reference proteome</keyword>
<reference evidence="1 2" key="1">
    <citation type="submission" date="2024-07" db="EMBL/GenBank/DDBJ databases">
        <title>Luteimonas salilacus sp. nov., isolated from the shore soil of Salt Lake in Tibet of China.</title>
        <authorList>
            <person name="Zhang X."/>
            <person name="Li A."/>
        </authorList>
    </citation>
    <scope>NUCLEOTIDE SEQUENCE [LARGE SCALE GENOMIC DNA]</scope>
    <source>
        <strain evidence="1 2">B3-2-R+30</strain>
    </source>
</reference>
<evidence type="ECO:0000313" key="2">
    <source>
        <dbReference type="Proteomes" id="UP001566331"/>
    </source>
</evidence>
<gene>
    <name evidence="1" type="ORF">AB6713_19745</name>
</gene>
<organism evidence="1 2">
    <name type="scientific">Luteimonas salinilitoris</name>
    <dbReference type="NCBI Taxonomy" id="3237697"/>
    <lineage>
        <taxon>Bacteria</taxon>
        <taxon>Pseudomonadati</taxon>
        <taxon>Pseudomonadota</taxon>
        <taxon>Gammaproteobacteria</taxon>
        <taxon>Lysobacterales</taxon>
        <taxon>Lysobacteraceae</taxon>
        <taxon>Luteimonas</taxon>
    </lineage>
</organism>
<comment type="caution">
    <text evidence="1">The sequence shown here is derived from an EMBL/GenBank/DDBJ whole genome shotgun (WGS) entry which is preliminary data.</text>
</comment>
<name>A0ABV4HVN3_9GAMM</name>
<dbReference type="Proteomes" id="UP001566331">
    <property type="component" value="Unassembled WGS sequence"/>
</dbReference>
<protein>
    <submittedName>
        <fullName evidence="1">Uncharacterized protein</fullName>
    </submittedName>
</protein>
<evidence type="ECO:0000313" key="1">
    <source>
        <dbReference type="EMBL" id="MEZ0476816.1"/>
    </source>
</evidence>
<accession>A0ABV4HVN3</accession>
<dbReference type="RefSeq" id="WP_370565867.1">
    <property type="nucleotide sequence ID" value="NZ_JBFWIB010000032.1"/>
</dbReference>